<dbReference type="InterPro" id="IPR010412">
    <property type="entry name" value="DUF1007"/>
</dbReference>
<name>A0A1T4XSL8_9BACT</name>
<proteinExistence type="predicted"/>
<dbReference type="AlphaFoldDB" id="A0A1T4XSL8"/>
<dbReference type="RefSeq" id="WP_159447222.1">
    <property type="nucleotide sequence ID" value="NZ_FUYC01000016.1"/>
</dbReference>
<dbReference type="Pfam" id="PF06226">
    <property type="entry name" value="DUF1007"/>
    <property type="match status" value="1"/>
</dbReference>
<reference evidence="1 2" key="1">
    <citation type="submission" date="2017-02" db="EMBL/GenBank/DDBJ databases">
        <authorList>
            <person name="Peterson S.W."/>
        </authorList>
    </citation>
    <scope>NUCLEOTIDE SEQUENCE [LARGE SCALE GENOMIC DNA]</scope>
    <source>
        <strain evidence="1 2">DSM 16080</strain>
    </source>
</reference>
<dbReference type="EMBL" id="FUYC01000016">
    <property type="protein sequence ID" value="SKA92550.1"/>
    <property type="molecule type" value="Genomic_DNA"/>
</dbReference>
<organism evidence="1 2">
    <name type="scientific">Paucidesulfovibrio gracilis DSM 16080</name>
    <dbReference type="NCBI Taxonomy" id="1121449"/>
    <lineage>
        <taxon>Bacteria</taxon>
        <taxon>Pseudomonadati</taxon>
        <taxon>Thermodesulfobacteriota</taxon>
        <taxon>Desulfovibrionia</taxon>
        <taxon>Desulfovibrionales</taxon>
        <taxon>Desulfovibrionaceae</taxon>
        <taxon>Paucidesulfovibrio</taxon>
    </lineage>
</organism>
<keyword evidence="2" id="KW-1185">Reference proteome</keyword>
<accession>A0A1T4XSL8</accession>
<evidence type="ECO:0000313" key="1">
    <source>
        <dbReference type="EMBL" id="SKA92550.1"/>
    </source>
</evidence>
<evidence type="ECO:0000313" key="2">
    <source>
        <dbReference type="Proteomes" id="UP000190027"/>
    </source>
</evidence>
<sequence length="189" mass="21081">MLLLMAMQPPAPAMAHPHIFIDCKAIAVFDASGLTGFQQTWIFDEMFSAGMLMEYDTNGDQQFNAAETAKYAQEIFSILKEYNYLTVLRVDGEEIHPHQARDFRPEVRNGQLIYHFFTPCVVPFASGTHNVAISVYDPEYYADMVLLDSAVSVEAPPGVQTAKSNVSAPELTYFGCIVPVFINLRFSAP</sequence>
<evidence type="ECO:0008006" key="3">
    <source>
        <dbReference type="Google" id="ProtNLM"/>
    </source>
</evidence>
<protein>
    <recommendedName>
        <fullName evidence="3">DUF1007 family protein</fullName>
    </recommendedName>
</protein>
<dbReference type="STRING" id="1121449.SAMN02745704_02419"/>
<dbReference type="OrthoDB" id="1679673at2"/>
<gene>
    <name evidence="1" type="ORF">SAMN02745704_02419</name>
</gene>
<dbReference type="Proteomes" id="UP000190027">
    <property type="component" value="Unassembled WGS sequence"/>
</dbReference>